<gene>
    <name evidence="1" type="ORF">DQ356_03760</name>
</gene>
<evidence type="ECO:0000313" key="1">
    <source>
        <dbReference type="EMBL" id="RCU44138.1"/>
    </source>
</evidence>
<protein>
    <recommendedName>
        <fullName evidence="3">Lipoprotein</fullName>
    </recommendedName>
</protein>
<keyword evidence="2" id="KW-1185">Reference proteome</keyword>
<sequence>MKKLWILIPLITLSCNTKQETISSQFTTDADLAIPLSADVSHEKLPDSIINNSPGVQEVLREGIMREVNGNQIVRTVDAADFPATLGEEFINNDQELIIKIRNFKNKQLSVAVVPEFKEMNIRINQIKLADGKLDGPMGREVVGYPVHHPGEIWVTIAKSNMASGEASGNFSVKLQ</sequence>
<accession>A0A368N0Y4</accession>
<name>A0A368N0Y4_9FLAO</name>
<dbReference type="PROSITE" id="PS51257">
    <property type="entry name" value="PROKAR_LIPOPROTEIN"/>
    <property type="match status" value="1"/>
</dbReference>
<dbReference type="AlphaFoldDB" id="A0A368N0Y4"/>
<dbReference type="OrthoDB" id="1255149at2"/>
<comment type="caution">
    <text evidence="1">The sequence shown here is derived from an EMBL/GenBank/DDBJ whole genome shotgun (WGS) entry which is preliminary data.</text>
</comment>
<reference evidence="1 2" key="1">
    <citation type="submission" date="2018-07" db="EMBL/GenBank/DDBJ databases">
        <title>Chryseobacterium lacus sp. nov., isolated from lake water.</title>
        <authorList>
            <person name="Li C.-M."/>
        </authorList>
    </citation>
    <scope>NUCLEOTIDE SEQUENCE [LARGE SCALE GENOMIC DNA]</scope>
    <source>
        <strain evidence="1 2">YLOS41</strain>
    </source>
</reference>
<proteinExistence type="predicted"/>
<dbReference type="Proteomes" id="UP000252172">
    <property type="component" value="Unassembled WGS sequence"/>
</dbReference>
<dbReference type="EMBL" id="QPIE01000002">
    <property type="protein sequence ID" value="RCU44138.1"/>
    <property type="molecule type" value="Genomic_DNA"/>
</dbReference>
<dbReference type="RefSeq" id="WP_114303116.1">
    <property type="nucleotide sequence ID" value="NZ_QPIE01000002.1"/>
</dbReference>
<evidence type="ECO:0008006" key="3">
    <source>
        <dbReference type="Google" id="ProtNLM"/>
    </source>
</evidence>
<organism evidence="1 2">
    <name type="scientific">Chryseobacterium lacus</name>
    <dbReference type="NCBI Taxonomy" id="2058346"/>
    <lineage>
        <taxon>Bacteria</taxon>
        <taxon>Pseudomonadati</taxon>
        <taxon>Bacteroidota</taxon>
        <taxon>Flavobacteriia</taxon>
        <taxon>Flavobacteriales</taxon>
        <taxon>Weeksellaceae</taxon>
        <taxon>Chryseobacterium group</taxon>
        <taxon>Chryseobacterium</taxon>
    </lineage>
</organism>
<evidence type="ECO:0000313" key="2">
    <source>
        <dbReference type="Proteomes" id="UP000252172"/>
    </source>
</evidence>